<gene>
    <name evidence="2" type="ORF">POPTR_011G078600</name>
</gene>
<proteinExistence type="predicted"/>
<evidence type="ECO:0000256" key="1">
    <source>
        <dbReference type="SAM" id="Phobius"/>
    </source>
</evidence>
<accession>A0A2K1YH20</accession>
<dbReference type="EMBL" id="CM009300">
    <property type="protein sequence ID" value="PNT12326.1"/>
    <property type="molecule type" value="Genomic_DNA"/>
</dbReference>
<keyword evidence="1" id="KW-0812">Transmembrane</keyword>
<keyword evidence="1" id="KW-0472">Membrane</keyword>
<dbReference type="AlphaFoldDB" id="A0A2K1YH20"/>
<dbReference type="InParanoid" id="A0A2K1YH20"/>
<keyword evidence="1" id="KW-1133">Transmembrane helix</keyword>
<keyword evidence="3" id="KW-1185">Reference proteome</keyword>
<dbReference type="Proteomes" id="UP000006729">
    <property type="component" value="Chromosome 11"/>
</dbReference>
<evidence type="ECO:0000313" key="2">
    <source>
        <dbReference type="EMBL" id="PNT12326.1"/>
    </source>
</evidence>
<sequence length="109" mass="12750">MFVWDANLCPNLMGFFFSLSCSTFYCFMGLDQKLKAGSLRFFFFFLRRISFTIFLNKNEFCRPHISSNKNSAKLRIPSIFGILYTTPRDCPWDLPIIILASRQTLEIVI</sequence>
<feature type="transmembrane region" description="Helical" evidence="1">
    <location>
        <begin position="12"/>
        <end position="30"/>
    </location>
</feature>
<reference evidence="2 3" key="1">
    <citation type="journal article" date="2006" name="Science">
        <title>The genome of black cottonwood, Populus trichocarpa (Torr. &amp; Gray).</title>
        <authorList>
            <person name="Tuskan G.A."/>
            <person name="Difazio S."/>
            <person name="Jansson S."/>
            <person name="Bohlmann J."/>
            <person name="Grigoriev I."/>
            <person name="Hellsten U."/>
            <person name="Putnam N."/>
            <person name="Ralph S."/>
            <person name="Rombauts S."/>
            <person name="Salamov A."/>
            <person name="Schein J."/>
            <person name="Sterck L."/>
            <person name="Aerts A."/>
            <person name="Bhalerao R.R."/>
            <person name="Bhalerao R.P."/>
            <person name="Blaudez D."/>
            <person name="Boerjan W."/>
            <person name="Brun A."/>
            <person name="Brunner A."/>
            <person name="Busov V."/>
            <person name="Campbell M."/>
            <person name="Carlson J."/>
            <person name="Chalot M."/>
            <person name="Chapman J."/>
            <person name="Chen G.L."/>
            <person name="Cooper D."/>
            <person name="Coutinho P.M."/>
            <person name="Couturier J."/>
            <person name="Covert S."/>
            <person name="Cronk Q."/>
            <person name="Cunningham R."/>
            <person name="Davis J."/>
            <person name="Degroeve S."/>
            <person name="Dejardin A."/>
            <person name="Depamphilis C."/>
            <person name="Detter J."/>
            <person name="Dirks B."/>
            <person name="Dubchak I."/>
            <person name="Duplessis S."/>
            <person name="Ehlting J."/>
            <person name="Ellis B."/>
            <person name="Gendler K."/>
            <person name="Goodstein D."/>
            <person name="Gribskov M."/>
            <person name="Grimwood J."/>
            <person name="Groover A."/>
            <person name="Gunter L."/>
            <person name="Hamberger B."/>
            <person name="Heinze B."/>
            <person name="Helariutta Y."/>
            <person name="Henrissat B."/>
            <person name="Holligan D."/>
            <person name="Holt R."/>
            <person name="Huang W."/>
            <person name="Islam-Faridi N."/>
            <person name="Jones S."/>
            <person name="Jones-Rhoades M."/>
            <person name="Jorgensen R."/>
            <person name="Joshi C."/>
            <person name="Kangasjarvi J."/>
            <person name="Karlsson J."/>
            <person name="Kelleher C."/>
            <person name="Kirkpatrick R."/>
            <person name="Kirst M."/>
            <person name="Kohler A."/>
            <person name="Kalluri U."/>
            <person name="Larimer F."/>
            <person name="Leebens-Mack J."/>
            <person name="Leple J.C."/>
            <person name="Locascio P."/>
            <person name="Lou Y."/>
            <person name="Lucas S."/>
            <person name="Martin F."/>
            <person name="Montanini B."/>
            <person name="Napoli C."/>
            <person name="Nelson D.R."/>
            <person name="Nelson C."/>
            <person name="Nieminen K."/>
            <person name="Nilsson O."/>
            <person name="Pereda V."/>
            <person name="Peter G."/>
            <person name="Philippe R."/>
            <person name="Pilate G."/>
            <person name="Poliakov A."/>
            <person name="Razumovskaya J."/>
            <person name="Richardson P."/>
            <person name="Rinaldi C."/>
            <person name="Ritland K."/>
            <person name="Rouze P."/>
            <person name="Ryaboy D."/>
            <person name="Schmutz J."/>
            <person name="Schrader J."/>
            <person name="Segerman B."/>
            <person name="Shin H."/>
            <person name="Siddiqui A."/>
            <person name="Sterky F."/>
            <person name="Terry A."/>
            <person name="Tsai C.J."/>
            <person name="Uberbacher E."/>
            <person name="Unneberg P."/>
            <person name="Vahala J."/>
            <person name="Wall K."/>
            <person name="Wessler S."/>
            <person name="Yang G."/>
            <person name="Yin T."/>
            <person name="Douglas C."/>
            <person name="Marra M."/>
            <person name="Sandberg G."/>
            <person name="Van de Peer Y."/>
            <person name="Rokhsar D."/>
        </authorList>
    </citation>
    <scope>NUCLEOTIDE SEQUENCE [LARGE SCALE GENOMIC DNA]</scope>
    <source>
        <strain evidence="3">cv. Nisqually</strain>
    </source>
</reference>
<organism evidence="2 3">
    <name type="scientific">Populus trichocarpa</name>
    <name type="common">Western balsam poplar</name>
    <name type="synonym">Populus balsamifera subsp. trichocarpa</name>
    <dbReference type="NCBI Taxonomy" id="3694"/>
    <lineage>
        <taxon>Eukaryota</taxon>
        <taxon>Viridiplantae</taxon>
        <taxon>Streptophyta</taxon>
        <taxon>Embryophyta</taxon>
        <taxon>Tracheophyta</taxon>
        <taxon>Spermatophyta</taxon>
        <taxon>Magnoliopsida</taxon>
        <taxon>eudicotyledons</taxon>
        <taxon>Gunneridae</taxon>
        <taxon>Pentapetalae</taxon>
        <taxon>rosids</taxon>
        <taxon>fabids</taxon>
        <taxon>Malpighiales</taxon>
        <taxon>Salicaceae</taxon>
        <taxon>Saliceae</taxon>
        <taxon>Populus</taxon>
    </lineage>
</organism>
<evidence type="ECO:0000313" key="3">
    <source>
        <dbReference type="Proteomes" id="UP000006729"/>
    </source>
</evidence>
<protein>
    <submittedName>
        <fullName evidence="2">Uncharacterized protein</fullName>
    </submittedName>
</protein>
<name>A0A2K1YH20_POPTR</name>